<dbReference type="HOGENOM" id="CLU_001265_31_0_9"/>
<dbReference type="GO" id="GO:0035435">
    <property type="term" value="P:phosphate ion transmembrane transport"/>
    <property type="evidence" value="ECO:0007669"/>
    <property type="project" value="TreeGrafter"/>
</dbReference>
<dbReference type="PIRSF" id="PIRSF002808">
    <property type="entry name" value="Hexose_phosphate_transp"/>
    <property type="match status" value="1"/>
</dbReference>
<feature type="transmembrane region" description="Helical" evidence="6">
    <location>
        <begin position="94"/>
        <end position="112"/>
    </location>
</feature>
<dbReference type="InterPro" id="IPR000849">
    <property type="entry name" value="Sugar_P_transporter"/>
</dbReference>
<dbReference type="GO" id="GO:0061513">
    <property type="term" value="F:glucose 6-phosphate:phosphate antiporter activity"/>
    <property type="evidence" value="ECO:0007669"/>
    <property type="project" value="TreeGrafter"/>
</dbReference>
<dbReference type="InterPro" id="IPR036259">
    <property type="entry name" value="MFS_trans_sf"/>
</dbReference>
<gene>
    <name evidence="8" type="ORF">CSCA_0431</name>
</gene>
<comment type="subcellular location">
    <subcellularLocation>
        <location evidence="1">Cell membrane</location>
        <topology evidence="1">Multi-pass membrane protein</topology>
    </subcellularLocation>
</comment>
<dbReference type="RefSeq" id="WP_029160635.1">
    <property type="nucleotide sequence ID" value="NZ_CP009933.1"/>
</dbReference>
<evidence type="ECO:0000256" key="3">
    <source>
        <dbReference type="ARBA" id="ARBA00022692"/>
    </source>
</evidence>
<dbReference type="CDD" id="cd17345">
    <property type="entry name" value="MFS_GlpT"/>
    <property type="match status" value="1"/>
</dbReference>
<dbReference type="InterPro" id="IPR051337">
    <property type="entry name" value="OPA_Antiporter"/>
</dbReference>
<proteinExistence type="predicted"/>
<feature type="transmembrane region" description="Helical" evidence="6">
    <location>
        <begin position="320"/>
        <end position="337"/>
    </location>
</feature>
<dbReference type="InterPro" id="IPR011701">
    <property type="entry name" value="MFS"/>
</dbReference>
<feature type="transmembrane region" description="Helical" evidence="6">
    <location>
        <begin position="409"/>
        <end position="429"/>
    </location>
</feature>
<keyword evidence="4 6" id="KW-1133">Transmembrane helix</keyword>
<name>A0A0E3GPX0_CLOSL</name>
<dbReference type="PROSITE" id="PS50850">
    <property type="entry name" value="MFS"/>
    <property type="match status" value="1"/>
</dbReference>
<organism evidence="8 9">
    <name type="scientific">Clostridium scatologenes</name>
    <dbReference type="NCBI Taxonomy" id="1548"/>
    <lineage>
        <taxon>Bacteria</taxon>
        <taxon>Bacillati</taxon>
        <taxon>Bacillota</taxon>
        <taxon>Clostridia</taxon>
        <taxon>Eubacteriales</taxon>
        <taxon>Clostridiaceae</taxon>
        <taxon>Clostridium</taxon>
    </lineage>
</organism>
<evidence type="ECO:0000259" key="7">
    <source>
        <dbReference type="PROSITE" id="PS50850"/>
    </source>
</evidence>
<dbReference type="KEGG" id="csq:CSCA_0431"/>
<keyword evidence="5 6" id="KW-0472">Membrane</keyword>
<protein>
    <submittedName>
        <fullName evidence="8">Phosphoglycerate transporter</fullName>
    </submittedName>
</protein>
<evidence type="ECO:0000313" key="8">
    <source>
        <dbReference type="EMBL" id="AKA67556.1"/>
    </source>
</evidence>
<keyword evidence="9" id="KW-1185">Reference proteome</keyword>
<dbReference type="Pfam" id="PF07690">
    <property type="entry name" value="MFS_1"/>
    <property type="match status" value="1"/>
</dbReference>
<dbReference type="Proteomes" id="UP000033115">
    <property type="component" value="Chromosome"/>
</dbReference>
<keyword evidence="3 6" id="KW-0812">Transmembrane</keyword>
<evidence type="ECO:0000256" key="6">
    <source>
        <dbReference type="SAM" id="Phobius"/>
    </source>
</evidence>
<sequence>MINFLKPSSAKTYLSGKNIDKEYKKLRFQVLITIFIGYAAYYFVRKNFILAMPYLESEGLDTAKLGFAASILPFSYGLSKFFMGVVSDRSNARLFFPLGLILSSIISILIGTTTNINLIIFLMFINGWFQGMGWPACGRVMSHWFSDGERGMKMSIWNVSHNFGGGILATISSIGIIIFGNWKSLFYFPAVICIFISIACLIFLRDTPQSCGLPPIEEYKSDYPEINVDDRERELQANEILFKYVLNNKFLWYLAIANIFVYMVRYGVLDWCTFYLTTVKGAPQWLSQRCYSLYEYAGIPGILVSGWLSDKYFKGRRGPISTICMTFVTLAILLYWMNPENNYSVDVIALILIGCLIYVPVVLVGIAAIDIVPKKAAGTAAGFTGLFGYLFGTALGDWLIGVILKYNGWNLVFLMLICACVLGTLFLALTWNLHDREKLDEEDEYII</sequence>
<feature type="transmembrane region" description="Helical" evidence="6">
    <location>
        <begin position="381"/>
        <end position="403"/>
    </location>
</feature>
<accession>A0A0E3GPX0</accession>
<evidence type="ECO:0000313" key="9">
    <source>
        <dbReference type="Proteomes" id="UP000033115"/>
    </source>
</evidence>
<feature type="transmembrane region" description="Helical" evidence="6">
    <location>
        <begin position="343"/>
        <end position="369"/>
    </location>
</feature>
<dbReference type="GO" id="GO:0005886">
    <property type="term" value="C:plasma membrane"/>
    <property type="evidence" value="ECO:0007669"/>
    <property type="project" value="UniProtKB-SubCell"/>
</dbReference>
<dbReference type="NCBIfam" id="TIGR00881">
    <property type="entry name" value="2A0104"/>
    <property type="match status" value="1"/>
</dbReference>
<keyword evidence="2" id="KW-0813">Transport</keyword>
<feature type="domain" description="Major facilitator superfamily (MFS) profile" evidence="7">
    <location>
        <begin position="30"/>
        <end position="435"/>
    </location>
</feature>
<dbReference type="Gene3D" id="1.20.1250.20">
    <property type="entry name" value="MFS general substrate transporter like domains"/>
    <property type="match status" value="2"/>
</dbReference>
<feature type="transmembrane region" description="Helical" evidence="6">
    <location>
        <begin position="250"/>
        <end position="268"/>
    </location>
</feature>
<feature type="transmembrane region" description="Helical" evidence="6">
    <location>
        <begin position="185"/>
        <end position="204"/>
    </location>
</feature>
<feature type="transmembrane region" description="Helical" evidence="6">
    <location>
        <begin position="26"/>
        <end position="44"/>
    </location>
</feature>
<dbReference type="EMBL" id="CP009933">
    <property type="protein sequence ID" value="AKA67556.1"/>
    <property type="molecule type" value="Genomic_DNA"/>
</dbReference>
<dbReference type="STRING" id="1548.CSCA_0431"/>
<feature type="transmembrane region" description="Helical" evidence="6">
    <location>
        <begin position="291"/>
        <end position="308"/>
    </location>
</feature>
<evidence type="ECO:0000256" key="2">
    <source>
        <dbReference type="ARBA" id="ARBA00022448"/>
    </source>
</evidence>
<dbReference type="PANTHER" id="PTHR43826">
    <property type="entry name" value="GLUCOSE-6-PHOSPHATE EXCHANGER SLC37A4"/>
    <property type="match status" value="1"/>
</dbReference>
<feature type="transmembrane region" description="Helical" evidence="6">
    <location>
        <begin position="159"/>
        <end position="179"/>
    </location>
</feature>
<dbReference type="AlphaFoldDB" id="A0A0E3GPX0"/>
<dbReference type="SUPFAM" id="SSF103473">
    <property type="entry name" value="MFS general substrate transporter"/>
    <property type="match status" value="1"/>
</dbReference>
<reference evidence="8 9" key="1">
    <citation type="journal article" date="2015" name="J. Biotechnol.">
        <title>Complete genome sequence of a malodorant-producing acetogen, Clostridium scatologenes ATCC 25775(T).</title>
        <authorList>
            <person name="Zhu Z."/>
            <person name="Guo T."/>
            <person name="Zheng H."/>
            <person name="Song T."/>
            <person name="Ouyang P."/>
            <person name="Xie J."/>
        </authorList>
    </citation>
    <scope>NUCLEOTIDE SEQUENCE [LARGE SCALE GENOMIC DNA]</scope>
    <source>
        <strain evidence="8 9">ATCC 25775</strain>
    </source>
</reference>
<evidence type="ECO:0000256" key="5">
    <source>
        <dbReference type="ARBA" id="ARBA00023136"/>
    </source>
</evidence>
<dbReference type="InterPro" id="IPR020846">
    <property type="entry name" value="MFS_dom"/>
</dbReference>
<evidence type="ECO:0000256" key="1">
    <source>
        <dbReference type="ARBA" id="ARBA00004651"/>
    </source>
</evidence>
<evidence type="ECO:0000256" key="4">
    <source>
        <dbReference type="ARBA" id="ARBA00022989"/>
    </source>
</evidence>
<feature type="transmembrane region" description="Helical" evidence="6">
    <location>
        <begin position="64"/>
        <end position="82"/>
    </location>
</feature>
<dbReference type="PANTHER" id="PTHR43826:SF6">
    <property type="entry name" value="GLYCEROL-3-PHOSPHATE TRANSPORTER"/>
    <property type="match status" value="1"/>
</dbReference>
<feature type="transmembrane region" description="Helical" evidence="6">
    <location>
        <begin position="118"/>
        <end position="138"/>
    </location>
</feature>